<proteinExistence type="inferred from homology"/>
<comment type="similarity">
    <text evidence="1">Belongs to the Gfo/Idh/MocA family.</text>
</comment>
<feature type="domain" description="Gfo/Idh/MocA-like oxidoreductase N-terminal" evidence="2">
    <location>
        <begin position="21"/>
        <end position="142"/>
    </location>
</feature>
<evidence type="ECO:0000313" key="4">
    <source>
        <dbReference type="EMBL" id="KAK9762655.1"/>
    </source>
</evidence>
<evidence type="ECO:0000313" key="5">
    <source>
        <dbReference type="Proteomes" id="UP001479436"/>
    </source>
</evidence>
<evidence type="ECO:0000259" key="2">
    <source>
        <dbReference type="Pfam" id="PF01408"/>
    </source>
</evidence>
<dbReference type="InterPro" id="IPR055170">
    <property type="entry name" value="GFO_IDH_MocA-like_dom"/>
</dbReference>
<dbReference type="SUPFAM" id="SSF51735">
    <property type="entry name" value="NAD(P)-binding Rossmann-fold domains"/>
    <property type="match status" value="1"/>
</dbReference>
<comment type="caution">
    <text evidence="4">The sequence shown here is derived from an EMBL/GenBank/DDBJ whole genome shotgun (WGS) entry which is preliminary data.</text>
</comment>
<dbReference type="InterPro" id="IPR000683">
    <property type="entry name" value="Gfo/Idh/MocA-like_OxRdtase_N"/>
</dbReference>
<dbReference type="InterPro" id="IPR051450">
    <property type="entry name" value="Gfo/Idh/MocA_Oxidoreductases"/>
</dbReference>
<reference evidence="4 5" key="1">
    <citation type="submission" date="2023-04" db="EMBL/GenBank/DDBJ databases">
        <title>Genome of Basidiobolus ranarum AG-B5.</title>
        <authorList>
            <person name="Stajich J.E."/>
            <person name="Carter-House D."/>
            <person name="Gryganskyi A."/>
        </authorList>
    </citation>
    <scope>NUCLEOTIDE SEQUENCE [LARGE SCALE GENOMIC DNA]</scope>
    <source>
        <strain evidence="4 5">AG-B5</strain>
    </source>
</reference>
<dbReference type="Pfam" id="PF22725">
    <property type="entry name" value="GFO_IDH_MocA_C3"/>
    <property type="match status" value="1"/>
</dbReference>
<dbReference type="PANTHER" id="PTHR43377">
    <property type="entry name" value="BILIVERDIN REDUCTASE A"/>
    <property type="match status" value="1"/>
</dbReference>
<dbReference type="Pfam" id="PF01408">
    <property type="entry name" value="GFO_IDH_MocA"/>
    <property type="match status" value="1"/>
</dbReference>
<dbReference type="PANTHER" id="PTHR43377:SF2">
    <property type="entry name" value="BINDING ROSSMANN FOLD OXIDOREDUCTASE, PUTATIVE (AFU_ORTHOLOGUE AFUA_4G00560)-RELATED"/>
    <property type="match status" value="1"/>
</dbReference>
<sequence length="423" mass="47368">MPPLHSSLGSSPPSNQHTPITVCVVGAGSKASTYYHFALKYPHLMKVVAIVSPVKFRRNTLAQRLDLPSERVFSDWRELAAIPKIADAVLITTTDSSLYEASILFAQKKYHILLEEPQNIDIQRCHTIVEVAAQNSVVFSVGNPIRHTSCNRTLKKIIDSGSIGEIMSIQHLERIGFQSLPYSFAKSSRKHHSLALVSKNIDAIDLVSWLMDAPCRRVSAFGTIFQNTNKKSERTFINNSSCMNPVVIQESRWAPYSNESIYYDLSSPFNDHAIDPCGPLETESYDNHVVNMEFDEGKTCSFTMISGGSVNSRTTRIFGTLGELECDGNVIRQFDFLTRRSELIRPDVNAAFQATEDDGDYGLMEEFLEDIRWGRGQWGREYGFEGLRSRMYALAAEQARTSGSVVNIDDCCSNLFGDIMEVC</sequence>
<gene>
    <name evidence="4" type="ORF">K7432_011413</name>
</gene>
<dbReference type="Gene3D" id="3.40.50.720">
    <property type="entry name" value="NAD(P)-binding Rossmann-like Domain"/>
    <property type="match status" value="1"/>
</dbReference>
<evidence type="ECO:0000256" key="1">
    <source>
        <dbReference type="ARBA" id="ARBA00010928"/>
    </source>
</evidence>
<evidence type="ECO:0000259" key="3">
    <source>
        <dbReference type="Pfam" id="PF22725"/>
    </source>
</evidence>
<dbReference type="SUPFAM" id="SSF55347">
    <property type="entry name" value="Glyceraldehyde-3-phosphate dehydrogenase-like, C-terminal domain"/>
    <property type="match status" value="1"/>
</dbReference>
<dbReference type="Gene3D" id="3.30.360.10">
    <property type="entry name" value="Dihydrodipicolinate Reductase, domain 2"/>
    <property type="match status" value="1"/>
</dbReference>
<evidence type="ECO:0008006" key="6">
    <source>
        <dbReference type="Google" id="ProtNLM"/>
    </source>
</evidence>
<protein>
    <recommendedName>
        <fullName evidence="6">Gfo/Idh/MocA-like oxidoreductase N-terminal domain-containing protein</fullName>
    </recommendedName>
</protein>
<dbReference type="Proteomes" id="UP001479436">
    <property type="component" value="Unassembled WGS sequence"/>
</dbReference>
<keyword evidence="5" id="KW-1185">Reference proteome</keyword>
<organism evidence="4 5">
    <name type="scientific">Basidiobolus ranarum</name>
    <dbReference type="NCBI Taxonomy" id="34480"/>
    <lineage>
        <taxon>Eukaryota</taxon>
        <taxon>Fungi</taxon>
        <taxon>Fungi incertae sedis</taxon>
        <taxon>Zoopagomycota</taxon>
        <taxon>Entomophthoromycotina</taxon>
        <taxon>Basidiobolomycetes</taxon>
        <taxon>Basidiobolales</taxon>
        <taxon>Basidiobolaceae</taxon>
        <taxon>Basidiobolus</taxon>
    </lineage>
</organism>
<dbReference type="InterPro" id="IPR036291">
    <property type="entry name" value="NAD(P)-bd_dom_sf"/>
</dbReference>
<name>A0ABR2WMD8_9FUNG</name>
<dbReference type="EMBL" id="JASJQH010000879">
    <property type="protein sequence ID" value="KAK9762655.1"/>
    <property type="molecule type" value="Genomic_DNA"/>
</dbReference>
<feature type="domain" description="GFO/IDH/MocA-like oxidoreductase" evidence="3">
    <location>
        <begin position="152"/>
        <end position="324"/>
    </location>
</feature>
<accession>A0ABR2WMD8</accession>